<reference evidence="1 2" key="1">
    <citation type="submission" date="2018-03" db="EMBL/GenBank/DDBJ databases">
        <title>Draft genome sequence of the first documented clinical Siccibacter turicensis isolate in Austria.</title>
        <authorList>
            <person name="Lepuschitz S."/>
            <person name="Pekard-Amenitsch S."/>
            <person name="Haunold R."/>
            <person name="Schill S."/>
            <person name="Mach R."/>
            <person name="Allerberger F."/>
            <person name="Ruppitsch W."/>
            <person name="Forsythe S.J."/>
        </authorList>
    </citation>
    <scope>NUCLEOTIDE SEQUENCE [LARGE SCALE GENOMIC DNA]</scope>
    <source>
        <strain evidence="1 2">6100069499-17</strain>
    </source>
</reference>
<organism evidence="1 2">
    <name type="scientific">Siccibacter turicensis</name>
    <dbReference type="NCBI Taxonomy" id="357233"/>
    <lineage>
        <taxon>Bacteria</taxon>
        <taxon>Pseudomonadati</taxon>
        <taxon>Pseudomonadota</taxon>
        <taxon>Gammaproteobacteria</taxon>
        <taxon>Enterobacterales</taxon>
        <taxon>Enterobacteriaceae</taxon>
        <taxon>Siccibacter</taxon>
    </lineage>
</organism>
<comment type="caution">
    <text evidence="1">The sequence shown here is derived from an EMBL/GenBank/DDBJ whole genome shotgun (WGS) entry which is preliminary data.</text>
</comment>
<accession>A0A2P8VP22</accession>
<protein>
    <submittedName>
        <fullName evidence="1">Uncharacterized protein</fullName>
    </submittedName>
</protein>
<dbReference type="Proteomes" id="UP000240212">
    <property type="component" value="Unassembled WGS sequence"/>
</dbReference>
<gene>
    <name evidence="1" type="ORF">C7G83_00780</name>
</gene>
<sequence>MKRHEPHTTAHNYAEACNLLRSGYVKHVRLGWNVESDEFFRIASDWCDAGARIVKEDDSFVITLKGFAIPRQH</sequence>
<proteinExistence type="predicted"/>
<keyword evidence="2" id="KW-1185">Reference proteome</keyword>
<dbReference type="AlphaFoldDB" id="A0A2P8VP22"/>
<dbReference type="STRING" id="1388748.GCA_000463155_01768"/>
<evidence type="ECO:0000313" key="2">
    <source>
        <dbReference type="Proteomes" id="UP000240212"/>
    </source>
</evidence>
<dbReference type="OrthoDB" id="6520322at2"/>
<dbReference type="EMBL" id="PYEP01000001">
    <property type="protein sequence ID" value="PSN09322.1"/>
    <property type="molecule type" value="Genomic_DNA"/>
</dbReference>
<evidence type="ECO:0000313" key="1">
    <source>
        <dbReference type="EMBL" id="PSN09322.1"/>
    </source>
</evidence>
<dbReference type="RefSeq" id="WP_024549745.1">
    <property type="nucleotide sequence ID" value="NZ_CP188034.1"/>
</dbReference>
<name>A0A2P8VP22_9ENTR</name>